<protein>
    <submittedName>
        <fullName evidence="3">Potassium channel tetramerisation-type BTB domain-containing protein</fullName>
    </submittedName>
</protein>
<name>A0A915KB69_ROMCU</name>
<proteinExistence type="predicted"/>
<reference evidence="3" key="1">
    <citation type="submission" date="2022-11" db="UniProtKB">
        <authorList>
            <consortium name="WormBaseParasite"/>
        </authorList>
    </citation>
    <scope>IDENTIFICATION</scope>
</reference>
<organism evidence="2 3">
    <name type="scientific">Romanomermis culicivorax</name>
    <name type="common">Nematode worm</name>
    <dbReference type="NCBI Taxonomy" id="13658"/>
    <lineage>
        <taxon>Eukaryota</taxon>
        <taxon>Metazoa</taxon>
        <taxon>Ecdysozoa</taxon>
        <taxon>Nematoda</taxon>
        <taxon>Enoplea</taxon>
        <taxon>Dorylaimia</taxon>
        <taxon>Mermithida</taxon>
        <taxon>Mermithoidea</taxon>
        <taxon>Mermithidae</taxon>
        <taxon>Romanomermis</taxon>
    </lineage>
</organism>
<sequence length="47" mass="5063">MSDDSGKIVELNVGGTIYLTTAETLKRDENSLIAKLFRDSKSADDSG</sequence>
<dbReference type="Gene3D" id="3.30.710.10">
    <property type="entry name" value="Potassium Channel Kv1.1, Chain A"/>
    <property type="match status" value="1"/>
</dbReference>
<accession>A0A915KB69</accession>
<dbReference type="SUPFAM" id="SSF54695">
    <property type="entry name" value="POZ domain"/>
    <property type="match status" value="1"/>
</dbReference>
<dbReference type="InterPro" id="IPR011333">
    <property type="entry name" value="SKP1/BTB/POZ_sf"/>
</dbReference>
<dbReference type="WBParaSite" id="nRc.2.0.1.t35952-RA">
    <property type="protein sequence ID" value="nRc.2.0.1.t35952-RA"/>
    <property type="gene ID" value="nRc.2.0.1.g35952"/>
</dbReference>
<feature type="domain" description="Potassium channel tetramerisation-type BTB" evidence="1">
    <location>
        <begin position="9"/>
        <end position="41"/>
    </location>
</feature>
<dbReference type="Pfam" id="PF02214">
    <property type="entry name" value="BTB_2"/>
    <property type="match status" value="1"/>
</dbReference>
<dbReference type="GO" id="GO:0051260">
    <property type="term" value="P:protein homooligomerization"/>
    <property type="evidence" value="ECO:0007669"/>
    <property type="project" value="InterPro"/>
</dbReference>
<dbReference type="Proteomes" id="UP000887565">
    <property type="component" value="Unplaced"/>
</dbReference>
<dbReference type="AlphaFoldDB" id="A0A915KB69"/>
<keyword evidence="2" id="KW-1185">Reference proteome</keyword>
<dbReference type="InterPro" id="IPR003131">
    <property type="entry name" value="T1-type_BTB"/>
</dbReference>
<evidence type="ECO:0000313" key="3">
    <source>
        <dbReference type="WBParaSite" id="nRc.2.0.1.t35952-RA"/>
    </source>
</evidence>
<evidence type="ECO:0000313" key="2">
    <source>
        <dbReference type="Proteomes" id="UP000887565"/>
    </source>
</evidence>
<evidence type="ECO:0000259" key="1">
    <source>
        <dbReference type="Pfam" id="PF02214"/>
    </source>
</evidence>